<dbReference type="AlphaFoldDB" id="A0A699I2I2"/>
<evidence type="ECO:0000313" key="1">
    <source>
        <dbReference type="EMBL" id="GEZ08754.1"/>
    </source>
</evidence>
<proteinExistence type="predicted"/>
<protein>
    <submittedName>
        <fullName evidence="1">RNA-directed DNA polymerase, eukaryota, reverse transcriptase zinc-binding domain protein</fullName>
    </submittedName>
</protein>
<gene>
    <name evidence="1" type="ORF">Tci_480727</name>
</gene>
<dbReference type="SUPFAM" id="SSF56219">
    <property type="entry name" value="DNase I-like"/>
    <property type="match status" value="1"/>
</dbReference>
<dbReference type="PANTHER" id="PTHR31286:SF180">
    <property type="entry name" value="OS10G0362600 PROTEIN"/>
    <property type="match status" value="1"/>
</dbReference>
<dbReference type="GO" id="GO:0003964">
    <property type="term" value="F:RNA-directed DNA polymerase activity"/>
    <property type="evidence" value="ECO:0007669"/>
    <property type="project" value="UniProtKB-KW"/>
</dbReference>
<keyword evidence="1" id="KW-0808">Transferase</keyword>
<keyword evidence="1" id="KW-0695">RNA-directed DNA polymerase</keyword>
<comment type="caution">
    <text evidence="1">The sequence shown here is derived from an EMBL/GenBank/DDBJ whole genome shotgun (WGS) entry which is preliminary data.</text>
</comment>
<dbReference type="PANTHER" id="PTHR31286">
    <property type="entry name" value="GLYCINE-RICH CELL WALL STRUCTURAL PROTEIN 1.8-LIKE"/>
    <property type="match status" value="1"/>
</dbReference>
<dbReference type="Gene3D" id="3.60.10.10">
    <property type="entry name" value="Endonuclease/exonuclease/phosphatase"/>
    <property type="match status" value="1"/>
</dbReference>
<dbReference type="EMBL" id="BKCJ010239503">
    <property type="protein sequence ID" value="GEZ08754.1"/>
    <property type="molecule type" value="Genomic_DNA"/>
</dbReference>
<sequence length="412" mass="47625">MEAKVELGIEKINEDNMEIGENIRVCESVCKSQTDNNDSLMEDDCGTRFGMNQLNQKGSRKWELSACGYFVGYRMSIQELRTEPKTLPLWNKLMNPPLEAWSTKGLSALASRIGTPLIMDAMTTSMCNQGIGRLGYTTMLVEVNADKVLPSHIDVMYRNSDNDEKFMKKVRVEYDWKPPMCSQCKVFGHADSRCPQMVNKNEQKKNMMKDNEEVLSTQHKFYCTFIYAANKGRDRRELWKELALSKRISRSSERIIMGDVNVSLNLEDHSEGMSNFTQDMIDFQECINEIEMEDINSFGLHFTWIKSLLNPSSSILKKTDRVMGNNAFLSKYSTANALFLPYGIFDHSPAILKVPQAMKKKYKSFRIANYVIDKLEFKDMVKEKWNLEIQGHHMYKLLKKFKSLKPHLNKLN</sequence>
<accession>A0A699I2I2</accession>
<reference evidence="1" key="1">
    <citation type="journal article" date="2019" name="Sci. Rep.">
        <title>Draft genome of Tanacetum cinerariifolium, the natural source of mosquito coil.</title>
        <authorList>
            <person name="Yamashiro T."/>
            <person name="Shiraishi A."/>
            <person name="Satake H."/>
            <person name="Nakayama K."/>
        </authorList>
    </citation>
    <scope>NUCLEOTIDE SEQUENCE</scope>
</reference>
<dbReference type="InterPro" id="IPR040256">
    <property type="entry name" value="At4g02000-like"/>
</dbReference>
<organism evidence="1">
    <name type="scientific">Tanacetum cinerariifolium</name>
    <name type="common">Dalmatian daisy</name>
    <name type="synonym">Chrysanthemum cinerariifolium</name>
    <dbReference type="NCBI Taxonomy" id="118510"/>
    <lineage>
        <taxon>Eukaryota</taxon>
        <taxon>Viridiplantae</taxon>
        <taxon>Streptophyta</taxon>
        <taxon>Embryophyta</taxon>
        <taxon>Tracheophyta</taxon>
        <taxon>Spermatophyta</taxon>
        <taxon>Magnoliopsida</taxon>
        <taxon>eudicotyledons</taxon>
        <taxon>Gunneridae</taxon>
        <taxon>Pentapetalae</taxon>
        <taxon>asterids</taxon>
        <taxon>campanulids</taxon>
        <taxon>Asterales</taxon>
        <taxon>Asteraceae</taxon>
        <taxon>Asteroideae</taxon>
        <taxon>Anthemideae</taxon>
        <taxon>Anthemidinae</taxon>
        <taxon>Tanacetum</taxon>
    </lineage>
</organism>
<dbReference type="InterPro" id="IPR036691">
    <property type="entry name" value="Endo/exonu/phosph_ase_sf"/>
</dbReference>
<name>A0A699I2I2_TANCI</name>
<keyword evidence="1" id="KW-0548">Nucleotidyltransferase</keyword>